<proteinExistence type="predicted"/>
<dbReference type="STRING" id="4846.A0A367KM71"/>
<protein>
    <submittedName>
        <fullName evidence="2">Uncharacterized protein</fullName>
    </submittedName>
</protein>
<dbReference type="EMBL" id="PJQM01001058">
    <property type="protein sequence ID" value="RCI03334.1"/>
    <property type="molecule type" value="Genomic_DNA"/>
</dbReference>
<comment type="caution">
    <text evidence="2">The sequence shown here is derived from an EMBL/GenBank/DDBJ whole genome shotgun (WGS) entry which is preliminary data.</text>
</comment>
<sequence length="351" mass="39943">MSKVTSFVCQRAASAIIADIGPLQLTEQGLEAINSFIDEFLLILLSQCETIDIFHIRYIVEQLLGSPLSKLALIEAELEMKREWMHTDLKISDIQIATAQHCILSDHKCRSSDAIVVYLTSIVEHMAEYLLRSIADQAHTEHICIKEVFGVLLNDKSLSYLFSKMELKRELEKKFPINTPTEKEITVIESNGTFRKNSLKRRLSRFGSRKGRQSPPSPSPLATNFEDLLCSGDTKRVSLTPLRLKSIEVLPPDSPPPTPSPLEDSRKQLVHNIERPSIRVLKRASEGTRPLSYQEDRVMRQNRSGQEKSSELVYVIPSSIPWRPKPKAIDRASQTEDDEEKERQVVTWLLE</sequence>
<evidence type="ECO:0000256" key="1">
    <source>
        <dbReference type="SAM" id="MobiDB-lite"/>
    </source>
</evidence>
<dbReference type="AlphaFoldDB" id="A0A367KM71"/>
<reference evidence="2 3" key="1">
    <citation type="journal article" date="2018" name="G3 (Bethesda)">
        <title>Phylogenetic and Phylogenomic Definition of Rhizopus Species.</title>
        <authorList>
            <person name="Gryganskyi A.P."/>
            <person name="Golan J."/>
            <person name="Dolatabadi S."/>
            <person name="Mondo S."/>
            <person name="Robb S."/>
            <person name="Idnurm A."/>
            <person name="Muszewska A."/>
            <person name="Steczkiewicz K."/>
            <person name="Masonjones S."/>
            <person name="Liao H.L."/>
            <person name="Gajdeczka M.T."/>
            <person name="Anike F."/>
            <person name="Vuek A."/>
            <person name="Anishchenko I.M."/>
            <person name="Voigt K."/>
            <person name="de Hoog G.S."/>
            <person name="Smith M.E."/>
            <person name="Heitman J."/>
            <person name="Vilgalys R."/>
            <person name="Stajich J.E."/>
        </authorList>
    </citation>
    <scope>NUCLEOTIDE SEQUENCE [LARGE SCALE GENOMIC DNA]</scope>
    <source>
        <strain evidence="2 3">LSU 92-RS-03</strain>
    </source>
</reference>
<organism evidence="2 3">
    <name type="scientific">Rhizopus stolonifer</name>
    <name type="common">Rhizopus nigricans</name>
    <dbReference type="NCBI Taxonomy" id="4846"/>
    <lineage>
        <taxon>Eukaryota</taxon>
        <taxon>Fungi</taxon>
        <taxon>Fungi incertae sedis</taxon>
        <taxon>Mucoromycota</taxon>
        <taxon>Mucoromycotina</taxon>
        <taxon>Mucoromycetes</taxon>
        <taxon>Mucorales</taxon>
        <taxon>Mucorineae</taxon>
        <taxon>Rhizopodaceae</taxon>
        <taxon>Rhizopus</taxon>
    </lineage>
</organism>
<gene>
    <name evidence="2" type="ORF">CU098_011981</name>
</gene>
<feature type="region of interest" description="Disordered" evidence="1">
    <location>
        <begin position="324"/>
        <end position="351"/>
    </location>
</feature>
<keyword evidence="3" id="KW-1185">Reference proteome</keyword>
<dbReference type="Proteomes" id="UP000253551">
    <property type="component" value="Unassembled WGS sequence"/>
</dbReference>
<dbReference type="GO" id="GO:0046982">
    <property type="term" value="F:protein heterodimerization activity"/>
    <property type="evidence" value="ECO:0007669"/>
    <property type="project" value="InterPro"/>
</dbReference>
<name>A0A367KM71_RHIST</name>
<dbReference type="InterPro" id="IPR009072">
    <property type="entry name" value="Histone-fold"/>
</dbReference>
<dbReference type="OrthoDB" id="5382203at2759"/>
<dbReference type="Gene3D" id="1.10.20.10">
    <property type="entry name" value="Histone, subunit A"/>
    <property type="match status" value="1"/>
</dbReference>
<evidence type="ECO:0000313" key="3">
    <source>
        <dbReference type="Proteomes" id="UP000253551"/>
    </source>
</evidence>
<feature type="region of interest" description="Disordered" evidence="1">
    <location>
        <begin position="204"/>
        <end position="226"/>
    </location>
</feature>
<accession>A0A367KM71</accession>
<evidence type="ECO:0000313" key="2">
    <source>
        <dbReference type="EMBL" id="RCI03334.1"/>
    </source>
</evidence>